<evidence type="ECO:0000313" key="3">
    <source>
        <dbReference type="WBParaSite" id="Smp_191970.1"/>
    </source>
</evidence>
<dbReference type="Proteomes" id="UP000008854">
    <property type="component" value="Unassembled WGS sequence"/>
</dbReference>
<dbReference type="WBParaSite" id="Smp_191970.1">
    <property type="protein sequence ID" value="Smp_191970.1"/>
    <property type="gene ID" value="Smp_191970"/>
</dbReference>
<feature type="transmembrane region" description="Helical" evidence="1">
    <location>
        <begin position="105"/>
        <end position="129"/>
    </location>
</feature>
<proteinExistence type="predicted"/>
<reference evidence="3" key="2">
    <citation type="submission" date="2018-12" db="UniProtKB">
        <authorList>
            <consortium name="WormBaseParasite"/>
        </authorList>
    </citation>
    <scope>IDENTIFICATION</scope>
    <source>
        <strain evidence="3">Puerto Rican</strain>
    </source>
</reference>
<protein>
    <submittedName>
        <fullName evidence="3">DUF2955 domain-containing protein</fullName>
    </submittedName>
</protein>
<organism evidence="2 3">
    <name type="scientific">Schistosoma mansoni</name>
    <name type="common">Blood fluke</name>
    <dbReference type="NCBI Taxonomy" id="6183"/>
    <lineage>
        <taxon>Eukaryota</taxon>
        <taxon>Metazoa</taxon>
        <taxon>Spiralia</taxon>
        <taxon>Lophotrochozoa</taxon>
        <taxon>Platyhelminthes</taxon>
        <taxon>Trematoda</taxon>
        <taxon>Digenea</taxon>
        <taxon>Strigeidida</taxon>
        <taxon>Schistosomatoidea</taxon>
        <taxon>Schistosomatidae</taxon>
        <taxon>Schistosoma</taxon>
    </lineage>
</organism>
<evidence type="ECO:0000313" key="2">
    <source>
        <dbReference type="Proteomes" id="UP000008854"/>
    </source>
</evidence>
<keyword evidence="1" id="KW-1133">Transmembrane helix</keyword>
<sequence length="137" mass="15312">MSIFRLLCFLFTVILAISTLGVGLILSPYWKGNDEPPREAKIHLSLSLISILFLGASSILIIVSIVSGPSRTKKMIIIVMILLILTIGFLCASIVYMFTQINHSFAFWIFSSLWISVTCIPFGLCTLYIPPIQMNRL</sequence>
<dbReference type="InParanoid" id="A0A3Q0KU88"/>
<name>A0A3Q0KU88_SCHMA</name>
<feature type="transmembrane region" description="Helical" evidence="1">
    <location>
        <begin position="42"/>
        <end position="63"/>
    </location>
</feature>
<reference evidence="2" key="1">
    <citation type="journal article" date="2012" name="PLoS Negl. Trop. Dis.">
        <title>A systematically improved high quality genome and transcriptome of the human blood fluke Schistosoma mansoni.</title>
        <authorList>
            <person name="Protasio A.V."/>
            <person name="Tsai I.J."/>
            <person name="Babbage A."/>
            <person name="Nichol S."/>
            <person name="Hunt M."/>
            <person name="Aslett M.A."/>
            <person name="De Silva N."/>
            <person name="Velarde G.S."/>
            <person name="Anderson T.J."/>
            <person name="Clark R.C."/>
            <person name="Davidson C."/>
            <person name="Dillon G.P."/>
            <person name="Holroyd N.E."/>
            <person name="LoVerde P.T."/>
            <person name="Lloyd C."/>
            <person name="McQuillan J."/>
            <person name="Oliveira G."/>
            <person name="Otto T.D."/>
            <person name="Parker-Manuel S.J."/>
            <person name="Quail M.A."/>
            <person name="Wilson R.A."/>
            <person name="Zerlotini A."/>
            <person name="Dunne D.W."/>
            <person name="Berriman M."/>
        </authorList>
    </citation>
    <scope>NUCLEOTIDE SEQUENCE [LARGE SCALE GENOMIC DNA]</scope>
    <source>
        <strain evidence="2">Puerto Rican</strain>
    </source>
</reference>
<keyword evidence="1" id="KW-0812">Transmembrane</keyword>
<feature type="transmembrane region" description="Helical" evidence="1">
    <location>
        <begin position="75"/>
        <end position="99"/>
    </location>
</feature>
<dbReference type="AlphaFoldDB" id="A0A3Q0KU88"/>
<evidence type="ECO:0000256" key="1">
    <source>
        <dbReference type="SAM" id="Phobius"/>
    </source>
</evidence>
<feature type="transmembrane region" description="Helical" evidence="1">
    <location>
        <begin position="7"/>
        <end position="30"/>
    </location>
</feature>
<keyword evidence="1" id="KW-0472">Membrane</keyword>
<keyword evidence="2" id="KW-1185">Reference proteome</keyword>
<accession>A0A3Q0KU88</accession>